<evidence type="ECO:0000259" key="4">
    <source>
        <dbReference type="PROSITE" id="PS51186"/>
    </source>
</evidence>
<keyword evidence="1 5" id="KW-0808">Transferase</keyword>
<dbReference type="PANTHER" id="PTHR43792:SF8">
    <property type="entry name" value="[RIBOSOMAL PROTEIN US5]-ALANINE N-ACETYLTRANSFERASE"/>
    <property type="match status" value="1"/>
</dbReference>
<dbReference type="RefSeq" id="WP_109944962.1">
    <property type="nucleotide sequence ID" value="NZ_QGSU01000527.1"/>
</dbReference>
<dbReference type="OrthoDB" id="5242221at2"/>
<dbReference type="Proteomes" id="UP000245683">
    <property type="component" value="Unassembled WGS sequence"/>
</dbReference>
<evidence type="ECO:0000256" key="2">
    <source>
        <dbReference type="ARBA" id="ARBA00023315"/>
    </source>
</evidence>
<feature type="domain" description="N-acetyltransferase" evidence="4">
    <location>
        <begin position="2"/>
        <end position="171"/>
    </location>
</feature>
<protein>
    <submittedName>
        <fullName evidence="5">GNAT family N-acetyltransferase</fullName>
    </submittedName>
</protein>
<dbReference type="GO" id="GO:0008999">
    <property type="term" value="F:protein-N-terminal-alanine acetyltransferase activity"/>
    <property type="evidence" value="ECO:0007669"/>
    <property type="project" value="TreeGrafter"/>
</dbReference>
<dbReference type="EMBL" id="QGSV01000172">
    <property type="protein sequence ID" value="PWU47949.1"/>
    <property type="molecule type" value="Genomic_DNA"/>
</dbReference>
<reference evidence="6" key="1">
    <citation type="submission" date="2018-05" db="EMBL/GenBank/DDBJ databases">
        <title>Micromonospora globispora sp. nov. and Micromonospora rugosa sp. nov., isolated from marine sediment.</title>
        <authorList>
            <person name="Carro L."/>
            <person name="Aysel V."/>
            <person name="Cetin D."/>
            <person name="Igual J.M."/>
            <person name="Klenk H.-P."/>
            <person name="Trujillo M.E."/>
            <person name="Sahin N."/>
        </authorList>
    </citation>
    <scope>NUCLEOTIDE SEQUENCE [LARGE SCALE GENOMIC DNA]</scope>
    <source>
        <strain evidence="6">S2904</strain>
    </source>
</reference>
<organism evidence="5 6">
    <name type="scientific">Micromonospora globispora</name>
    <dbReference type="NCBI Taxonomy" id="1450148"/>
    <lineage>
        <taxon>Bacteria</taxon>
        <taxon>Bacillati</taxon>
        <taxon>Actinomycetota</taxon>
        <taxon>Actinomycetes</taxon>
        <taxon>Micromonosporales</taxon>
        <taxon>Micromonosporaceae</taxon>
        <taxon>Micromonospora</taxon>
    </lineage>
</organism>
<name>A0A317K4W3_9ACTN</name>
<sequence length="177" mass="19308">MNVTRLITLDDAPALAELLVANRDFLAPWEPDRGEEYFTVEGQRAVIREVLQQHADGSVLPHVILGDAGAVVGRITLNGIVRGCFQSCSMGYWVSAAANGRGLATGAVGELVRLAFDELGLHRVQAETLPHNVRSQRVLARHGFVRYGLAPAYLKIAGRWQDHVMFQKLNPTAGGRV</sequence>
<accession>A0A317K4W3</accession>
<evidence type="ECO:0000256" key="1">
    <source>
        <dbReference type="ARBA" id="ARBA00022679"/>
    </source>
</evidence>
<evidence type="ECO:0000313" key="6">
    <source>
        <dbReference type="Proteomes" id="UP000245683"/>
    </source>
</evidence>
<dbReference type="PANTHER" id="PTHR43792">
    <property type="entry name" value="GNAT FAMILY, PUTATIVE (AFU_ORTHOLOGUE AFUA_3G00765)-RELATED-RELATED"/>
    <property type="match status" value="1"/>
</dbReference>
<comment type="caution">
    <text evidence="5">The sequence shown here is derived from an EMBL/GenBank/DDBJ whole genome shotgun (WGS) entry which is preliminary data.</text>
</comment>
<dbReference type="GO" id="GO:0005737">
    <property type="term" value="C:cytoplasm"/>
    <property type="evidence" value="ECO:0007669"/>
    <property type="project" value="TreeGrafter"/>
</dbReference>
<dbReference type="InterPro" id="IPR051531">
    <property type="entry name" value="N-acetyltransferase"/>
</dbReference>
<dbReference type="InterPro" id="IPR016181">
    <property type="entry name" value="Acyl_CoA_acyltransferase"/>
</dbReference>
<gene>
    <name evidence="5" type="ORF">DLJ46_13175</name>
</gene>
<dbReference type="SUPFAM" id="SSF55729">
    <property type="entry name" value="Acyl-CoA N-acyltransferases (Nat)"/>
    <property type="match status" value="1"/>
</dbReference>
<proteinExistence type="inferred from homology"/>
<dbReference type="PROSITE" id="PS51186">
    <property type="entry name" value="GNAT"/>
    <property type="match status" value="1"/>
</dbReference>
<comment type="similarity">
    <text evidence="3">Belongs to the acetyltransferase family. RimJ subfamily.</text>
</comment>
<keyword evidence="6" id="KW-1185">Reference proteome</keyword>
<dbReference type="AlphaFoldDB" id="A0A317K4W3"/>
<dbReference type="Pfam" id="PF13302">
    <property type="entry name" value="Acetyltransf_3"/>
    <property type="match status" value="1"/>
</dbReference>
<keyword evidence="2" id="KW-0012">Acyltransferase</keyword>
<evidence type="ECO:0000256" key="3">
    <source>
        <dbReference type="ARBA" id="ARBA00038502"/>
    </source>
</evidence>
<dbReference type="InterPro" id="IPR000182">
    <property type="entry name" value="GNAT_dom"/>
</dbReference>
<dbReference type="Gene3D" id="3.40.630.30">
    <property type="match status" value="1"/>
</dbReference>
<evidence type="ECO:0000313" key="5">
    <source>
        <dbReference type="EMBL" id="PWU47949.1"/>
    </source>
</evidence>